<dbReference type="InterPro" id="IPR028884">
    <property type="entry name" value="Trm82"/>
</dbReference>
<evidence type="ECO:0000256" key="1">
    <source>
        <dbReference type="ARBA" id="ARBA00004123"/>
    </source>
</evidence>
<comment type="pathway">
    <text evidence="6">tRNA modification; N(7)-methylguanine-tRNA biosynthesis.</text>
</comment>
<name>A0A1L9RXQ0_ASPWE</name>
<evidence type="ECO:0000313" key="8">
    <source>
        <dbReference type="EMBL" id="OJJ39702.1"/>
    </source>
</evidence>
<accession>A0A1L9RXQ0</accession>
<sequence length="505" mass="54777">MSFQHPFHCVRFIKRQQSGAQNLLVATAGPKIYSFAAESGQRLAVWPQDVEPSKEDSSKDIGTEASPEDQTPPEKKIKVTPSTDQTAGEDPKSTSQESKKPKTPAWSSIPLLIASSDGKHVVALTSEDKCLRVFAVGRDGSLQQLSERVMPKRPSAIVFACNDSTILSGDKFGDVYSLPLIPSETPATKTPNPAKTYQPKATTLTVHTKRNLAALEQQILHSNQNASTVAEKAGPDFECDLILGHVSLLTDVAYVSLSLETGAKRTYVLTADRDEHIRVSRGPPQAHVIENYCFGHNSFISKLCIPQWEPELLISGGGDNFLLVWKWSEGQILQKVPLVEETSQTEVIVRGIWAVPFAESTKSESLKVILVALEGSSQLLSYTLQSDGTLKPQGSIQVSGNALDVTGVERNGTIMVSVDGVREAGSTQHWRASPASSQALIESYRAKLSSEGLEWEPTNDPATSRINSEGTSELTAAAEDKKRNELNESLYALGNLRKKAGAEDA</sequence>
<protein>
    <submittedName>
        <fullName evidence="8">Uncharacterized protein</fullName>
    </submittedName>
</protein>
<feature type="region of interest" description="Disordered" evidence="7">
    <location>
        <begin position="46"/>
        <end position="104"/>
    </location>
</feature>
<dbReference type="STRING" id="1073089.A0A1L9RXQ0"/>
<evidence type="ECO:0000256" key="5">
    <source>
        <dbReference type="ARBA" id="ARBA00023242"/>
    </source>
</evidence>
<gene>
    <name evidence="8" type="ORF">ASPWEDRAFT_129290</name>
</gene>
<dbReference type="GO" id="GO:0005829">
    <property type="term" value="C:cytosol"/>
    <property type="evidence" value="ECO:0007669"/>
    <property type="project" value="TreeGrafter"/>
</dbReference>
<dbReference type="AlphaFoldDB" id="A0A1L9RXQ0"/>
<feature type="compositionally biased region" description="Basic and acidic residues" evidence="7">
    <location>
        <begin position="89"/>
        <end position="100"/>
    </location>
</feature>
<dbReference type="Proteomes" id="UP000184383">
    <property type="component" value="Unassembled WGS sequence"/>
</dbReference>
<comment type="function">
    <text evidence="6">Required for the formation of N(7)-methylguanine at position 46 (m7G46) in tRNA. In the complex, it is required to stabilize and induce conformational changes of the catalytic subunit.</text>
</comment>
<keyword evidence="4 6" id="KW-0677">Repeat</keyword>
<keyword evidence="5 6" id="KW-0539">Nucleus</keyword>
<dbReference type="SUPFAM" id="SSF50978">
    <property type="entry name" value="WD40 repeat-like"/>
    <property type="match status" value="1"/>
</dbReference>
<dbReference type="GeneID" id="63745100"/>
<dbReference type="GO" id="GO:0005634">
    <property type="term" value="C:nucleus"/>
    <property type="evidence" value="ECO:0007669"/>
    <property type="project" value="UniProtKB-SubCell"/>
</dbReference>
<evidence type="ECO:0000256" key="4">
    <source>
        <dbReference type="ARBA" id="ARBA00022737"/>
    </source>
</evidence>
<feature type="compositionally biased region" description="Basic and acidic residues" evidence="7">
    <location>
        <begin position="51"/>
        <end position="62"/>
    </location>
</feature>
<dbReference type="RefSeq" id="XP_040693378.1">
    <property type="nucleotide sequence ID" value="XM_040829252.1"/>
</dbReference>
<dbReference type="GO" id="GO:0043527">
    <property type="term" value="C:tRNA methyltransferase complex"/>
    <property type="evidence" value="ECO:0007669"/>
    <property type="project" value="TreeGrafter"/>
</dbReference>
<comment type="subcellular location">
    <subcellularLocation>
        <location evidence="1 6">Nucleus</location>
    </subcellularLocation>
</comment>
<dbReference type="Gene3D" id="2.130.10.10">
    <property type="entry name" value="YVTN repeat-like/Quinoprotein amine dehydrogenase"/>
    <property type="match status" value="1"/>
</dbReference>
<proteinExistence type="inferred from homology"/>
<evidence type="ECO:0000256" key="7">
    <source>
        <dbReference type="SAM" id="MobiDB-lite"/>
    </source>
</evidence>
<dbReference type="PANTHER" id="PTHR16288">
    <property type="entry name" value="WD40 REPEAT PROTEIN 4"/>
    <property type="match status" value="1"/>
</dbReference>
<dbReference type="InterPro" id="IPR036322">
    <property type="entry name" value="WD40_repeat_dom_sf"/>
</dbReference>
<dbReference type="UniPathway" id="UPA00989"/>
<reference evidence="9" key="1">
    <citation type="journal article" date="2017" name="Genome Biol.">
        <title>Comparative genomics reveals high biological diversity and specific adaptations in the industrially and medically important fungal genus Aspergillus.</title>
        <authorList>
            <person name="de Vries R.P."/>
            <person name="Riley R."/>
            <person name="Wiebenga A."/>
            <person name="Aguilar-Osorio G."/>
            <person name="Amillis S."/>
            <person name="Uchima C.A."/>
            <person name="Anderluh G."/>
            <person name="Asadollahi M."/>
            <person name="Askin M."/>
            <person name="Barry K."/>
            <person name="Battaglia E."/>
            <person name="Bayram O."/>
            <person name="Benocci T."/>
            <person name="Braus-Stromeyer S.A."/>
            <person name="Caldana C."/>
            <person name="Canovas D."/>
            <person name="Cerqueira G.C."/>
            <person name="Chen F."/>
            <person name="Chen W."/>
            <person name="Choi C."/>
            <person name="Clum A."/>
            <person name="Dos Santos R.A."/>
            <person name="Damasio A.R."/>
            <person name="Diallinas G."/>
            <person name="Emri T."/>
            <person name="Fekete E."/>
            <person name="Flipphi M."/>
            <person name="Freyberg S."/>
            <person name="Gallo A."/>
            <person name="Gournas C."/>
            <person name="Habgood R."/>
            <person name="Hainaut M."/>
            <person name="Harispe M.L."/>
            <person name="Henrissat B."/>
            <person name="Hilden K.S."/>
            <person name="Hope R."/>
            <person name="Hossain A."/>
            <person name="Karabika E."/>
            <person name="Karaffa L."/>
            <person name="Karanyi Z."/>
            <person name="Krasevec N."/>
            <person name="Kuo A."/>
            <person name="Kusch H."/>
            <person name="LaButti K."/>
            <person name="Lagendijk E.L."/>
            <person name="Lapidus A."/>
            <person name="Levasseur A."/>
            <person name="Lindquist E."/>
            <person name="Lipzen A."/>
            <person name="Logrieco A.F."/>
            <person name="MacCabe A."/>
            <person name="Maekelae M.R."/>
            <person name="Malavazi I."/>
            <person name="Melin P."/>
            <person name="Meyer V."/>
            <person name="Mielnichuk N."/>
            <person name="Miskei M."/>
            <person name="Molnar A.P."/>
            <person name="Mule G."/>
            <person name="Ngan C.Y."/>
            <person name="Orejas M."/>
            <person name="Orosz E."/>
            <person name="Ouedraogo J.P."/>
            <person name="Overkamp K.M."/>
            <person name="Park H.-S."/>
            <person name="Perrone G."/>
            <person name="Piumi F."/>
            <person name="Punt P.J."/>
            <person name="Ram A.F."/>
            <person name="Ramon A."/>
            <person name="Rauscher S."/>
            <person name="Record E."/>
            <person name="Riano-Pachon D.M."/>
            <person name="Robert V."/>
            <person name="Roehrig J."/>
            <person name="Ruller R."/>
            <person name="Salamov A."/>
            <person name="Salih N.S."/>
            <person name="Samson R.A."/>
            <person name="Sandor E."/>
            <person name="Sanguinetti M."/>
            <person name="Schuetze T."/>
            <person name="Sepcic K."/>
            <person name="Shelest E."/>
            <person name="Sherlock G."/>
            <person name="Sophianopoulou V."/>
            <person name="Squina F.M."/>
            <person name="Sun H."/>
            <person name="Susca A."/>
            <person name="Todd R.B."/>
            <person name="Tsang A."/>
            <person name="Unkles S.E."/>
            <person name="van de Wiele N."/>
            <person name="van Rossen-Uffink D."/>
            <person name="Oliveira J.V."/>
            <person name="Vesth T.C."/>
            <person name="Visser J."/>
            <person name="Yu J.-H."/>
            <person name="Zhou M."/>
            <person name="Andersen M.R."/>
            <person name="Archer D.B."/>
            <person name="Baker S.E."/>
            <person name="Benoit I."/>
            <person name="Brakhage A.A."/>
            <person name="Braus G.H."/>
            <person name="Fischer R."/>
            <person name="Frisvad J.C."/>
            <person name="Goldman G.H."/>
            <person name="Houbraken J."/>
            <person name="Oakley B."/>
            <person name="Pocsi I."/>
            <person name="Scazzocchio C."/>
            <person name="Seiboth B."/>
            <person name="vanKuyk P.A."/>
            <person name="Wortman J."/>
            <person name="Dyer P.S."/>
            <person name="Grigoriev I.V."/>
        </authorList>
    </citation>
    <scope>NUCLEOTIDE SEQUENCE [LARGE SCALE GENOMIC DNA]</scope>
    <source>
        <strain evidence="9">DTO 134E9</strain>
    </source>
</reference>
<evidence type="ECO:0000256" key="6">
    <source>
        <dbReference type="HAMAP-Rule" id="MF_03056"/>
    </source>
</evidence>
<evidence type="ECO:0000313" key="9">
    <source>
        <dbReference type="Proteomes" id="UP000184383"/>
    </source>
</evidence>
<evidence type="ECO:0000256" key="3">
    <source>
        <dbReference type="ARBA" id="ARBA00022694"/>
    </source>
</evidence>
<dbReference type="PANTHER" id="PTHR16288:SF0">
    <property type="entry name" value="TRNA (GUANINE-N(7)-)-METHYLTRANSFERASE NON-CATALYTIC SUBUNIT WDR4"/>
    <property type="match status" value="1"/>
</dbReference>
<dbReference type="HAMAP" id="MF_03056">
    <property type="entry name" value="TRM82"/>
    <property type="match status" value="1"/>
</dbReference>
<dbReference type="VEuPathDB" id="FungiDB:ASPWEDRAFT_129290"/>
<feature type="region of interest" description="Disordered" evidence="7">
    <location>
        <begin position="452"/>
        <end position="481"/>
    </location>
</feature>
<feature type="compositionally biased region" description="Polar residues" evidence="7">
    <location>
        <begin position="460"/>
        <end position="474"/>
    </location>
</feature>
<dbReference type="OrthoDB" id="339900at2759"/>
<dbReference type="GO" id="GO:0106004">
    <property type="term" value="P:tRNA (guanine-N7)-methylation"/>
    <property type="evidence" value="ECO:0007669"/>
    <property type="project" value="UniProtKB-UniRule"/>
</dbReference>
<comment type="similarity">
    <text evidence="6">Belongs to the WD repeat TRM82 family.</text>
</comment>
<keyword evidence="2 6" id="KW-0853">WD repeat</keyword>
<dbReference type="EMBL" id="KV878210">
    <property type="protein sequence ID" value="OJJ39702.1"/>
    <property type="molecule type" value="Genomic_DNA"/>
</dbReference>
<evidence type="ECO:0000256" key="2">
    <source>
        <dbReference type="ARBA" id="ARBA00022574"/>
    </source>
</evidence>
<organism evidence="8 9">
    <name type="scientific">Aspergillus wentii DTO 134E9</name>
    <dbReference type="NCBI Taxonomy" id="1073089"/>
    <lineage>
        <taxon>Eukaryota</taxon>
        <taxon>Fungi</taxon>
        <taxon>Dikarya</taxon>
        <taxon>Ascomycota</taxon>
        <taxon>Pezizomycotina</taxon>
        <taxon>Eurotiomycetes</taxon>
        <taxon>Eurotiomycetidae</taxon>
        <taxon>Eurotiales</taxon>
        <taxon>Aspergillaceae</taxon>
        <taxon>Aspergillus</taxon>
        <taxon>Aspergillus subgen. Cremei</taxon>
    </lineage>
</organism>
<keyword evidence="3 6" id="KW-0819">tRNA processing</keyword>
<dbReference type="InterPro" id="IPR015943">
    <property type="entry name" value="WD40/YVTN_repeat-like_dom_sf"/>
</dbReference>
<keyword evidence="9" id="KW-1185">Reference proteome</keyword>